<dbReference type="Proteomes" id="UP000264056">
    <property type="component" value="Unassembled WGS sequence"/>
</dbReference>
<dbReference type="Proteomes" id="UP000262901">
    <property type="component" value="Unassembled WGS sequence"/>
</dbReference>
<reference evidence="2 6" key="1">
    <citation type="submission" date="2018-08" db="EMBL/GenBank/DDBJ databases">
        <title>Draft genome of Streptococcus sp .nov. Z2.</title>
        <authorList>
            <person name="Tian Z."/>
        </authorList>
    </citation>
    <scope>NUCLEOTIDE SEQUENCE [LARGE SCALE GENOMIC DNA]</scope>
    <source>
        <strain evidence="2 6">Z2</strain>
    </source>
</reference>
<reference evidence="4" key="3">
    <citation type="submission" date="2018-08" db="EMBL/GenBank/DDBJ databases">
        <title>Streptococcus chenjunshii sp. nov., isolated from stools sample of the Tibetan antelope in the Qinghai-Tibet plateau, China.</title>
        <authorList>
            <person name="Tian Z."/>
        </authorList>
    </citation>
    <scope>NUCLEOTIDE SEQUENCE [LARGE SCALE GENOMIC DNA]</scope>
    <source>
        <strain evidence="4">Z15</strain>
    </source>
</reference>
<dbReference type="Proteomes" id="UP000246115">
    <property type="component" value="Chromosome"/>
</dbReference>
<evidence type="ECO:0000313" key="5">
    <source>
        <dbReference type="Proteomes" id="UP000262901"/>
    </source>
</evidence>
<evidence type="ECO:0000313" key="3">
    <source>
        <dbReference type="EMBL" id="RFU54191.1"/>
    </source>
</evidence>
<reference evidence="3 5" key="2">
    <citation type="submission" date="2018-08" db="EMBL/GenBank/DDBJ databases">
        <title>Draft genome of Streptococcus sp. nov. Z1.</title>
        <authorList>
            <person name="Tian Z."/>
        </authorList>
    </citation>
    <scope>NUCLEOTIDE SEQUENCE [LARGE SCALE GENOMIC DNA]</scope>
    <source>
        <strain evidence="3">Z1</strain>
        <strain evidence="5">Z1(2018)</strain>
    </source>
</reference>
<sequence>MEKDEVSLSTADEVAAVLLTSLKKHKRLILIGKGQASLQNSKCVDIQYHCILQKYLDRQNGAQLL</sequence>
<organism evidence="3 5">
    <name type="scientific">Streptococcus chenjunshii</name>
    <dbReference type="NCBI Taxonomy" id="2173853"/>
    <lineage>
        <taxon>Bacteria</taxon>
        <taxon>Bacillati</taxon>
        <taxon>Bacillota</taxon>
        <taxon>Bacilli</taxon>
        <taxon>Lactobacillales</taxon>
        <taxon>Streptococcaceae</taxon>
        <taxon>Streptococcus</taxon>
    </lineage>
</organism>
<name>A0A372KPK1_9STRE</name>
<keyword evidence="6" id="KW-1185">Reference proteome</keyword>
<protein>
    <submittedName>
        <fullName evidence="3">Uncharacterized protein</fullName>
    </submittedName>
</protein>
<evidence type="ECO:0000313" key="1">
    <source>
        <dbReference type="EMBL" id="AXQ78539.1"/>
    </source>
</evidence>
<gene>
    <name evidence="1" type="ORF">DDV21_005305</name>
    <name evidence="2" type="ORF">DDV22_00740</name>
    <name evidence="3" type="ORF">DDV23_01295</name>
</gene>
<accession>A0A346NBZ4</accession>
<evidence type="ECO:0000313" key="4">
    <source>
        <dbReference type="Proteomes" id="UP000246115"/>
    </source>
</evidence>
<evidence type="ECO:0000313" key="2">
    <source>
        <dbReference type="EMBL" id="RFU51999.1"/>
    </source>
</evidence>
<dbReference type="AlphaFoldDB" id="A0A372KPK1"/>
<evidence type="ECO:0000313" key="6">
    <source>
        <dbReference type="Proteomes" id="UP000264056"/>
    </source>
</evidence>
<dbReference type="EMBL" id="CP031733">
    <property type="protein sequence ID" value="AXQ78539.1"/>
    <property type="molecule type" value="Genomic_DNA"/>
</dbReference>
<proteinExistence type="predicted"/>
<reference evidence="1" key="4">
    <citation type="journal article" date="2019" name="Int. J. Syst. Evol. Microbiol.">
        <title>Streptococcus chenjunshii sp. nov. isolated from feces of Tibetan antelopes.</title>
        <authorList>
            <person name="Tian Z."/>
            <person name="Lu S."/>
            <person name="Jin D."/>
            <person name="Yang J."/>
            <person name="Pu J."/>
            <person name="Lai X.H."/>
            <person name="Bai X.N."/>
            <person name="Wu X.M."/>
            <person name="Li J."/>
            <person name="Wang S."/>
            <person name="Xu J."/>
        </authorList>
    </citation>
    <scope>NUCLEOTIDE SEQUENCE</scope>
    <source>
        <strain evidence="1">Z15</strain>
    </source>
</reference>
<dbReference type="EMBL" id="QVQY01000001">
    <property type="protein sequence ID" value="RFU51999.1"/>
    <property type="molecule type" value="Genomic_DNA"/>
</dbReference>
<dbReference type="EMBL" id="QVQZ01000001">
    <property type="protein sequence ID" value="RFU54191.1"/>
    <property type="molecule type" value="Genomic_DNA"/>
</dbReference>
<accession>A0A372KPK1</accession>
<dbReference type="KEGG" id="schj:DDV21_005305"/>